<reference evidence="1 2" key="1">
    <citation type="journal article" date="2018" name="Nat. Genet.">
        <title>The Rosa genome provides new insights in the design of modern roses.</title>
        <authorList>
            <person name="Bendahmane M."/>
        </authorList>
    </citation>
    <scope>NUCLEOTIDE SEQUENCE [LARGE SCALE GENOMIC DNA]</scope>
    <source>
        <strain evidence="2">cv. Old Blush</strain>
    </source>
</reference>
<protein>
    <submittedName>
        <fullName evidence="1">Uncharacterized protein</fullName>
    </submittedName>
</protein>
<evidence type="ECO:0000313" key="1">
    <source>
        <dbReference type="EMBL" id="PRQ23197.1"/>
    </source>
</evidence>
<dbReference type="EMBL" id="PDCK01000044">
    <property type="protein sequence ID" value="PRQ23197.1"/>
    <property type="molecule type" value="Genomic_DNA"/>
</dbReference>
<keyword evidence="2" id="KW-1185">Reference proteome</keyword>
<name>A0A2P6PMP4_ROSCH</name>
<dbReference type="Gramene" id="PRQ23197">
    <property type="protein sequence ID" value="PRQ23197"/>
    <property type="gene ID" value="RchiOBHm_Chr6g0258721"/>
</dbReference>
<sequence length="108" mass="12546">MSSPIELSSHLTLHRLLLSLPPVLRVVIRPGWIILFRHHHLHLRLLGMDRRTTKLIGGVWLGIIDLHRRHQLGIVDLQRRHRLVLVLCLAWDCQSLIFLHFSVTPATV</sequence>
<gene>
    <name evidence="1" type="ORF">RchiOBHm_Chr6g0258721</name>
</gene>
<dbReference type="AlphaFoldDB" id="A0A2P6PMP4"/>
<dbReference type="Proteomes" id="UP000238479">
    <property type="component" value="Chromosome 6"/>
</dbReference>
<evidence type="ECO:0000313" key="2">
    <source>
        <dbReference type="Proteomes" id="UP000238479"/>
    </source>
</evidence>
<accession>A0A2P6PMP4</accession>
<proteinExistence type="predicted"/>
<comment type="caution">
    <text evidence="1">The sequence shown here is derived from an EMBL/GenBank/DDBJ whole genome shotgun (WGS) entry which is preliminary data.</text>
</comment>
<organism evidence="1 2">
    <name type="scientific">Rosa chinensis</name>
    <name type="common">China rose</name>
    <dbReference type="NCBI Taxonomy" id="74649"/>
    <lineage>
        <taxon>Eukaryota</taxon>
        <taxon>Viridiplantae</taxon>
        <taxon>Streptophyta</taxon>
        <taxon>Embryophyta</taxon>
        <taxon>Tracheophyta</taxon>
        <taxon>Spermatophyta</taxon>
        <taxon>Magnoliopsida</taxon>
        <taxon>eudicotyledons</taxon>
        <taxon>Gunneridae</taxon>
        <taxon>Pentapetalae</taxon>
        <taxon>rosids</taxon>
        <taxon>fabids</taxon>
        <taxon>Rosales</taxon>
        <taxon>Rosaceae</taxon>
        <taxon>Rosoideae</taxon>
        <taxon>Rosoideae incertae sedis</taxon>
        <taxon>Rosa</taxon>
    </lineage>
</organism>